<keyword evidence="3" id="KW-1185">Reference proteome</keyword>
<dbReference type="EMBL" id="JBHSSF010000016">
    <property type="protein sequence ID" value="MFC6176495.1"/>
    <property type="molecule type" value="Genomic_DNA"/>
</dbReference>
<comment type="caution">
    <text evidence="2">The sequence shown here is derived from an EMBL/GenBank/DDBJ whole genome shotgun (WGS) entry which is preliminary data.</text>
</comment>
<accession>A0ABW1RM47</accession>
<evidence type="ECO:0000256" key="1">
    <source>
        <dbReference type="SAM" id="Phobius"/>
    </source>
</evidence>
<evidence type="ECO:0000313" key="2">
    <source>
        <dbReference type="EMBL" id="MFC6176495.1"/>
    </source>
</evidence>
<name>A0ABW1RM47_9LACO</name>
<reference evidence="3" key="1">
    <citation type="journal article" date="2019" name="Int. J. Syst. Evol. Microbiol.">
        <title>The Global Catalogue of Microorganisms (GCM) 10K type strain sequencing project: providing services to taxonomists for standard genome sequencing and annotation.</title>
        <authorList>
            <consortium name="The Broad Institute Genomics Platform"/>
            <consortium name="The Broad Institute Genome Sequencing Center for Infectious Disease"/>
            <person name="Wu L."/>
            <person name="Ma J."/>
        </authorList>
    </citation>
    <scope>NUCLEOTIDE SEQUENCE [LARGE SCALE GENOMIC DNA]</scope>
    <source>
        <strain evidence="3">CCM 8927</strain>
    </source>
</reference>
<feature type="transmembrane region" description="Helical" evidence="1">
    <location>
        <begin position="30"/>
        <end position="46"/>
    </location>
</feature>
<proteinExistence type="predicted"/>
<gene>
    <name evidence="2" type="ORF">ACFQAV_06560</name>
</gene>
<evidence type="ECO:0000313" key="3">
    <source>
        <dbReference type="Proteomes" id="UP001596288"/>
    </source>
</evidence>
<keyword evidence="1" id="KW-0472">Membrane</keyword>
<dbReference type="Proteomes" id="UP001596288">
    <property type="component" value="Unassembled WGS sequence"/>
</dbReference>
<organism evidence="2 3">
    <name type="scientific">Companilactobacillus huachuanensis</name>
    <dbReference type="NCBI Taxonomy" id="2559914"/>
    <lineage>
        <taxon>Bacteria</taxon>
        <taxon>Bacillati</taxon>
        <taxon>Bacillota</taxon>
        <taxon>Bacilli</taxon>
        <taxon>Lactobacillales</taxon>
        <taxon>Lactobacillaceae</taxon>
        <taxon>Companilactobacillus</taxon>
    </lineage>
</organism>
<keyword evidence="1" id="KW-1133">Transmembrane helix</keyword>
<dbReference type="RefSeq" id="WP_171000485.1">
    <property type="nucleotide sequence ID" value="NZ_BJDF01000008.1"/>
</dbReference>
<feature type="transmembrane region" description="Helical" evidence="1">
    <location>
        <begin position="7"/>
        <end position="24"/>
    </location>
</feature>
<protein>
    <submittedName>
        <fullName evidence="2">Uncharacterized protein</fullName>
    </submittedName>
</protein>
<keyword evidence="1" id="KW-0812">Transmembrane</keyword>
<sequence>MDRLTQGMVLGFVAFIVIFGLSMFHVSQTVIGAALLIILIISTIILRRMKSK</sequence>